<keyword evidence="3" id="KW-1185">Reference proteome</keyword>
<accession>A0ABX9WLP7</accession>
<organism evidence="2 3">
    <name type="scientific">Micromonospora solifontis</name>
    <dbReference type="NCBI Taxonomy" id="2487138"/>
    <lineage>
        <taxon>Bacteria</taxon>
        <taxon>Bacillati</taxon>
        <taxon>Actinomycetota</taxon>
        <taxon>Actinomycetes</taxon>
        <taxon>Micromonosporales</taxon>
        <taxon>Micromonosporaceae</taxon>
        <taxon>Micromonospora</taxon>
    </lineage>
</organism>
<dbReference type="Proteomes" id="UP000280698">
    <property type="component" value="Unassembled WGS sequence"/>
</dbReference>
<sequence length="141" mass="15212">MPHAAPPPSTLVAGDVPPPPPGELVPHEGYIVFTGRDHREAFAGYVLAIHLPGSSQIEVRAWPPKVKVHRRCTWCSSPFPCTAVQWANGALNPEGPADPATPAPPRNTDQPDWNAPTEIIWPDTGLLTTPAQRLRGKGGRR</sequence>
<comment type="caution">
    <text evidence="2">The sequence shown here is derived from an EMBL/GenBank/DDBJ whole genome shotgun (WGS) entry which is preliminary data.</text>
</comment>
<protein>
    <submittedName>
        <fullName evidence="2">Uncharacterized protein</fullName>
    </submittedName>
</protein>
<name>A0ABX9WLP7_9ACTN</name>
<evidence type="ECO:0000313" key="3">
    <source>
        <dbReference type="Proteomes" id="UP000280698"/>
    </source>
</evidence>
<gene>
    <name evidence="2" type="ORF">EFE23_03925</name>
</gene>
<evidence type="ECO:0000313" key="2">
    <source>
        <dbReference type="EMBL" id="RNM01035.1"/>
    </source>
</evidence>
<reference evidence="2 3" key="1">
    <citation type="submission" date="2018-11" db="EMBL/GenBank/DDBJ databases">
        <title>Micromonospora sp. PPF5-17, a new actinomycetes isolated from a hot spring soil.</title>
        <authorList>
            <person name="Thawai C."/>
        </authorList>
    </citation>
    <scope>NUCLEOTIDE SEQUENCE [LARGE SCALE GENOMIC DNA]</scope>
    <source>
        <strain evidence="2 3">PPF5-17</strain>
    </source>
</reference>
<dbReference type="EMBL" id="RJLN01000006">
    <property type="protein sequence ID" value="RNM01035.1"/>
    <property type="molecule type" value="Genomic_DNA"/>
</dbReference>
<feature type="region of interest" description="Disordered" evidence="1">
    <location>
        <begin position="88"/>
        <end position="141"/>
    </location>
</feature>
<feature type="region of interest" description="Disordered" evidence="1">
    <location>
        <begin position="1"/>
        <end position="23"/>
    </location>
</feature>
<dbReference type="RefSeq" id="WP_123239490.1">
    <property type="nucleotide sequence ID" value="NZ_JAAHBY010000006.1"/>
</dbReference>
<evidence type="ECO:0000256" key="1">
    <source>
        <dbReference type="SAM" id="MobiDB-lite"/>
    </source>
</evidence>
<proteinExistence type="predicted"/>